<proteinExistence type="predicted"/>
<feature type="compositionally biased region" description="Basic and acidic residues" evidence="1">
    <location>
        <begin position="226"/>
        <end position="235"/>
    </location>
</feature>
<dbReference type="InterPro" id="IPR026704">
    <property type="entry name" value="KATNIP"/>
</dbReference>
<keyword evidence="3" id="KW-1185">Reference proteome</keyword>
<feature type="region of interest" description="Disordered" evidence="1">
    <location>
        <begin position="73"/>
        <end position="102"/>
    </location>
</feature>
<accession>A0AAE0SWB0</accession>
<evidence type="ECO:0000256" key="1">
    <source>
        <dbReference type="SAM" id="MobiDB-lite"/>
    </source>
</evidence>
<name>A0AAE0SWB0_9BIVA</name>
<evidence type="ECO:0000313" key="2">
    <source>
        <dbReference type="EMBL" id="KAK3599316.1"/>
    </source>
</evidence>
<reference evidence="2" key="3">
    <citation type="submission" date="2023-05" db="EMBL/GenBank/DDBJ databases">
        <authorList>
            <person name="Smith C.H."/>
        </authorList>
    </citation>
    <scope>NUCLEOTIDE SEQUENCE</scope>
    <source>
        <strain evidence="2">CHS0354</strain>
        <tissue evidence="2">Mantle</tissue>
    </source>
</reference>
<reference evidence="2" key="2">
    <citation type="journal article" date="2021" name="Genome Biol. Evol.">
        <title>Developing a high-quality reference genome for a parasitic bivalve with doubly uniparental inheritance (Bivalvia: Unionida).</title>
        <authorList>
            <person name="Smith C.H."/>
        </authorList>
    </citation>
    <scope>NUCLEOTIDE SEQUENCE</scope>
    <source>
        <strain evidence="2">CHS0354</strain>
        <tissue evidence="2">Mantle</tissue>
    </source>
</reference>
<reference evidence="2" key="1">
    <citation type="journal article" date="2021" name="Genome Biol. Evol.">
        <title>A High-Quality Reference Genome for a Parasitic Bivalve with Doubly Uniparental Inheritance (Bivalvia: Unionida).</title>
        <authorList>
            <person name="Smith C.H."/>
        </authorList>
    </citation>
    <scope>NUCLEOTIDE SEQUENCE</scope>
    <source>
        <strain evidence="2">CHS0354</strain>
    </source>
</reference>
<feature type="region of interest" description="Disordered" evidence="1">
    <location>
        <begin position="118"/>
        <end position="239"/>
    </location>
</feature>
<comment type="caution">
    <text evidence="2">The sequence shown here is derived from an EMBL/GenBank/DDBJ whole genome shotgun (WGS) entry which is preliminary data.</text>
</comment>
<gene>
    <name evidence="2" type="ORF">CHS0354_028682</name>
</gene>
<dbReference type="PANTHER" id="PTHR21534:SF0">
    <property type="entry name" value="KATANIN-INTERACTING PROTEIN"/>
    <property type="match status" value="1"/>
</dbReference>
<dbReference type="EMBL" id="JAEAOA010001716">
    <property type="protein sequence ID" value="KAK3599316.1"/>
    <property type="molecule type" value="Genomic_DNA"/>
</dbReference>
<organism evidence="2 3">
    <name type="scientific">Potamilus streckersoni</name>
    <dbReference type="NCBI Taxonomy" id="2493646"/>
    <lineage>
        <taxon>Eukaryota</taxon>
        <taxon>Metazoa</taxon>
        <taxon>Spiralia</taxon>
        <taxon>Lophotrochozoa</taxon>
        <taxon>Mollusca</taxon>
        <taxon>Bivalvia</taxon>
        <taxon>Autobranchia</taxon>
        <taxon>Heteroconchia</taxon>
        <taxon>Palaeoheterodonta</taxon>
        <taxon>Unionida</taxon>
        <taxon>Unionoidea</taxon>
        <taxon>Unionidae</taxon>
        <taxon>Ambleminae</taxon>
        <taxon>Lampsilini</taxon>
        <taxon>Potamilus</taxon>
    </lineage>
</organism>
<dbReference type="PANTHER" id="PTHR21534">
    <property type="entry name" value="KATANIN-INTERACTING PROTEIN"/>
    <property type="match status" value="1"/>
</dbReference>
<dbReference type="Proteomes" id="UP001195483">
    <property type="component" value="Unassembled WGS sequence"/>
</dbReference>
<feature type="compositionally biased region" description="Basic and acidic residues" evidence="1">
    <location>
        <begin position="118"/>
        <end position="128"/>
    </location>
</feature>
<protein>
    <submittedName>
        <fullName evidence="2">Uncharacterized protein</fullName>
    </submittedName>
</protein>
<feature type="compositionally biased region" description="Polar residues" evidence="1">
    <location>
        <begin position="80"/>
        <end position="90"/>
    </location>
</feature>
<dbReference type="AlphaFoldDB" id="A0AAE0SWB0"/>
<evidence type="ECO:0000313" key="3">
    <source>
        <dbReference type="Proteomes" id="UP001195483"/>
    </source>
</evidence>
<sequence>MDHQSRHKSSRSEINPLVQAAKEEVLPGYEEYLVLLQERNRLLKKLRKKSKRQMIMEKKEQGFTLYVNGANAALKGQHPSPANNTGTTPRPKSRKLKTAGEARDVRVLDQQSLTKLAKEGKARLEQQRAKTAPSARERRRNWNMASVEIQTSRGDKQKIKAPEILTGNYEDDFEDSDEFHSSGSDDSMEKDTQVSKSYNSDEDAMEIDASKFTGKSSPKKYGAGRKRQESRKNLDNEDDEDRISEKLFLTISDLKKLRQSLEMNSSIKQSLAKEVSSVRESMLLGMNGVITGFGTSLCLDRMNLSIFSTRWYQESIIESADRMNLSIFSTRWYQESIIESADRMNLSIFSTRWYQESITDSADRMNLSIFSTRWYQESITDSADRMNLSIFSTRWYQESIIESADRMNLSIFSTRWYQESITDSADRMNLSIFSTMVYQESITDSADRMNLSIFSTRWYQESITDSADNESQYI</sequence>